<proteinExistence type="predicted"/>
<comment type="caution">
    <text evidence="1">The sequence shown here is derived from an EMBL/GenBank/DDBJ whole genome shotgun (WGS) entry which is preliminary data.</text>
</comment>
<reference evidence="1 2" key="1">
    <citation type="submission" date="2024-09" db="EMBL/GenBank/DDBJ databases">
        <title>Paenibacillus zeirhizospherea sp. nov., isolated from surface of the maize (Zea mays) roots in a horticulture field, Hungary.</title>
        <authorList>
            <person name="Marton D."/>
            <person name="Farkas M."/>
            <person name="Bedics A."/>
            <person name="Toth E."/>
            <person name="Tancsics A."/>
            <person name="Boka K."/>
            <person name="Maroti G."/>
            <person name="Kriszt B."/>
            <person name="Cserhati M."/>
        </authorList>
    </citation>
    <scope>NUCLEOTIDE SEQUENCE [LARGE SCALE GENOMIC DNA]</scope>
    <source>
        <strain evidence="1 2">KCTC 33519</strain>
    </source>
</reference>
<evidence type="ECO:0008006" key="3">
    <source>
        <dbReference type="Google" id="ProtNLM"/>
    </source>
</evidence>
<evidence type="ECO:0000313" key="1">
    <source>
        <dbReference type="EMBL" id="MFB5266014.1"/>
    </source>
</evidence>
<sequence length="194" mass="21255">MLTTKSHYEFTPEASTEVKNDLQDKSESVKFEVTDSGEYFINGEQVDQEILSQPIDVPLPDSNLSIAAAQDSGGVPEISHYYGDYTTYTFNTYSELTKTFRPGGNHASATGRISNSYVVRAMNTMDLFSDHYGSFRDNMALFSAAIGGVVVTWETLIGGVISGSGAVASAIAAYNDYNDCNDDLERAYNYVRNI</sequence>
<dbReference type="RefSeq" id="WP_375353563.1">
    <property type="nucleotide sequence ID" value="NZ_JBHHMI010000002.1"/>
</dbReference>
<keyword evidence="2" id="KW-1185">Reference proteome</keyword>
<dbReference type="Proteomes" id="UP001580346">
    <property type="component" value="Unassembled WGS sequence"/>
</dbReference>
<protein>
    <recommendedName>
        <fullName evidence="3">Bacterial toxin 44 domain-containing protein</fullName>
    </recommendedName>
</protein>
<evidence type="ECO:0000313" key="2">
    <source>
        <dbReference type="Proteomes" id="UP001580346"/>
    </source>
</evidence>
<accession>A0ABV5AQ63</accession>
<organism evidence="1 2">
    <name type="scientific">Paenibacillus enshidis</name>
    <dbReference type="NCBI Taxonomy" id="1458439"/>
    <lineage>
        <taxon>Bacteria</taxon>
        <taxon>Bacillati</taxon>
        <taxon>Bacillota</taxon>
        <taxon>Bacilli</taxon>
        <taxon>Bacillales</taxon>
        <taxon>Paenibacillaceae</taxon>
        <taxon>Paenibacillus</taxon>
    </lineage>
</organism>
<dbReference type="EMBL" id="JBHHMI010000002">
    <property type="protein sequence ID" value="MFB5266014.1"/>
    <property type="molecule type" value="Genomic_DNA"/>
</dbReference>
<gene>
    <name evidence="1" type="ORF">ACE41H_04320</name>
</gene>
<name>A0ABV5AQ63_9BACL</name>